<evidence type="ECO:0000256" key="1">
    <source>
        <dbReference type="SAM" id="Phobius"/>
    </source>
</evidence>
<keyword evidence="1" id="KW-0472">Membrane</keyword>
<feature type="signal peptide" evidence="2">
    <location>
        <begin position="1"/>
        <end position="23"/>
    </location>
</feature>
<reference evidence="3 4" key="1">
    <citation type="submission" date="2021-05" db="EMBL/GenBank/DDBJ databases">
        <title>A Polyphasic approach of four new species of the genus Ohtaekwangia: Ohtaekwangia histidinii sp. nov., Ohtaekwangia cretensis sp. nov., Ohtaekwangia indiensis sp. nov., Ohtaekwangia reichenbachii sp. nov. from diverse environment.</title>
        <authorList>
            <person name="Octaviana S."/>
        </authorList>
    </citation>
    <scope>NUCLEOTIDE SEQUENCE [LARGE SCALE GENOMIC DNA]</scope>
    <source>
        <strain evidence="3 4">PWU20</strain>
    </source>
</reference>
<evidence type="ECO:0000313" key="3">
    <source>
        <dbReference type="EMBL" id="MBT1704672.1"/>
    </source>
</evidence>
<comment type="caution">
    <text evidence="3">The sequence shown here is derived from an EMBL/GenBank/DDBJ whole genome shotgun (WGS) entry which is preliminary data.</text>
</comment>
<protein>
    <submittedName>
        <fullName evidence="3">Uncharacterized protein</fullName>
    </submittedName>
</protein>
<dbReference type="EMBL" id="JAHESD010000036">
    <property type="protein sequence ID" value="MBT1704672.1"/>
    <property type="molecule type" value="Genomic_DNA"/>
</dbReference>
<keyword evidence="4" id="KW-1185">Reference proteome</keyword>
<evidence type="ECO:0000313" key="4">
    <source>
        <dbReference type="Proteomes" id="UP000772618"/>
    </source>
</evidence>
<sequence length="182" mass="19734">MKQILSLIAAAIVFASCSSPKYAYNFDYYNYNSGKKPAVAKQNEQAQVNPAQEIESPLLVKEESIVASTAPAAPVETKKTLTSADKKAIAEKVSTMSGTERKELKKELKAKMKQLTKIKKGDNGASVKESKVMDHDLKLAAIFGAVGLVLILLGGAADIFWILGVIAFVIGVVFFIQWLARQ</sequence>
<accession>A0ABS5VTE0</accession>
<gene>
    <name evidence="3" type="ORF">KK060_15365</name>
</gene>
<evidence type="ECO:0000256" key="2">
    <source>
        <dbReference type="SAM" id="SignalP"/>
    </source>
</evidence>
<proteinExistence type="predicted"/>
<name>A0ABS5VTE0_9BACT</name>
<feature type="transmembrane region" description="Helical" evidence="1">
    <location>
        <begin position="137"/>
        <end position="153"/>
    </location>
</feature>
<feature type="transmembrane region" description="Helical" evidence="1">
    <location>
        <begin position="160"/>
        <end position="180"/>
    </location>
</feature>
<keyword evidence="1" id="KW-0812">Transmembrane</keyword>
<dbReference type="Proteomes" id="UP000772618">
    <property type="component" value="Unassembled WGS sequence"/>
</dbReference>
<dbReference type="RefSeq" id="WP_254154630.1">
    <property type="nucleotide sequence ID" value="NZ_JAHESD010000036.1"/>
</dbReference>
<keyword evidence="1" id="KW-1133">Transmembrane helix</keyword>
<organism evidence="3 4">
    <name type="scientific">Chryseosolibacter indicus</name>
    <dbReference type="NCBI Taxonomy" id="2782351"/>
    <lineage>
        <taxon>Bacteria</taxon>
        <taxon>Pseudomonadati</taxon>
        <taxon>Bacteroidota</taxon>
        <taxon>Cytophagia</taxon>
        <taxon>Cytophagales</taxon>
        <taxon>Chryseotaleaceae</taxon>
        <taxon>Chryseosolibacter</taxon>
    </lineage>
</organism>
<dbReference type="PROSITE" id="PS51257">
    <property type="entry name" value="PROKAR_LIPOPROTEIN"/>
    <property type="match status" value="1"/>
</dbReference>
<keyword evidence="2" id="KW-0732">Signal</keyword>
<feature type="chain" id="PRO_5046111253" evidence="2">
    <location>
        <begin position="24"/>
        <end position="182"/>
    </location>
</feature>